<accession>A0A1M5N7B6</accession>
<feature type="domain" description="EamA" evidence="2">
    <location>
        <begin position="143"/>
        <end position="284"/>
    </location>
</feature>
<evidence type="ECO:0000313" key="3">
    <source>
        <dbReference type="EMBL" id="SHG85496.1"/>
    </source>
</evidence>
<dbReference type="SUPFAM" id="SSF103481">
    <property type="entry name" value="Multidrug resistance efflux transporter EmrE"/>
    <property type="match status" value="1"/>
</dbReference>
<feature type="transmembrane region" description="Helical" evidence="1">
    <location>
        <begin position="35"/>
        <end position="52"/>
    </location>
</feature>
<keyword evidence="1" id="KW-1133">Transmembrane helix</keyword>
<keyword evidence="4" id="KW-1185">Reference proteome</keyword>
<sequence length="303" mass="34113">MATRADYLKLHFIVFLWGFSAILGKLVSIPTMEMVFFRALLACLGIGLVIILTKGTFQVTSRNFIYLILIGFIVALHWVCFFGSGRVANVSVSLVGFATNSLWTAILEPWMNRTRIKKFELVLGFIVLSGLYIIFSFDFQYKLGLTLGILAGLTSAVFSIFNSKMVRTIPSFTITFYEMMGCFVGLGIFLPIYKFIWAPEESMLYWPTLLDWIWIATLAGVCSVYAYSTAVELMKKISVFLIQLTLNLEPVYGIIMALIIFGSSEKMGTNFYVGTGIIMTAVLVYPYLRKRFDQRAALKQSAS</sequence>
<feature type="transmembrane region" description="Helical" evidence="1">
    <location>
        <begin position="64"/>
        <end position="84"/>
    </location>
</feature>
<dbReference type="InterPro" id="IPR037185">
    <property type="entry name" value="EmrE-like"/>
</dbReference>
<dbReference type="GO" id="GO:0016020">
    <property type="term" value="C:membrane"/>
    <property type="evidence" value="ECO:0007669"/>
    <property type="project" value="InterPro"/>
</dbReference>
<feature type="transmembrane region" description="Helical" evidence="1">
    <location>
        <begin position="119"/>
        <end position="137"/>
    </location>
</feature>
<protein>
    <submittedName>
        <fullName evidence="3">EamA-like transporter family protein</fullName>
    </submittedName>
</protein>
<organism evidence="3 4">
    <name type="scientific">Chryseolinea serpens</name>
    <dbReference type="NCBI Taxonomy" id="947013"/>
    <lineage>
        <taxon>Bacteria</taxon>
        <taxon>Pseudomonadati</taxon>
        <taxon>Bacteroidota</taxon>
        <taxon>Cytophagia</taxon>
        <taxon>Cytophagales</taxon>
        <taxon>Fulvivirgaceae</taxon>
        <taxon>Chryseolinea</taxon>
    </lineage>
</organism>
<dbReference type="PANTHER" id="PTHR22911:SF79">
    <property type="entry name" value="MOBA-LIKE NTP TRANSFERASE DOMAIN-CONTAINING PROTEIN"/>
    <property type="match status" value="1"/>
</dbReference>
<feature type="transmembrane region" description="Helical" evidence="1">
    <location>
        <begin position="174"/>
        <end position="193"/>
    </location>
</feature>
<keyword evidence="1" id="KW-0812">Transmembrane</keyword>
<evidence type="ECO:0000256" key="1">
    <source>
        <dbReference type="SAM" id="Phobius"/>
    </source>
</evidence>
<name>A0A1M5N7B6_9BACT</name>
<feature type="transmembrane region" description="Helical" evidence="1">
    <location>
        <begin position="90"/>
        <end position="107"/>
    </location>
</feature>
<dbReference type="RefSeq" id="WP_073133504.1">
    <property type="nucleotide sequence ID" value="NZ_FQWQ01000001.1"/>
</dbReference>
<proteinExistence type="predicted"/>
<gene>
    <name evidence="3" type="ORF">SAMN04488109_2150</name>
</gene>
<dbReference type="Proteomes" id="UP000184212">
    <property type="component" value="Unassembled WGS sequence"/>
</dbReference>
<dbReference type="STRING" id="947013.SAMN04488109_2150"/>
<feature type="domain" description="EamA" evidence="2">
    <location>
        <begin position="13"/>
        <end position="135"/>
    </location>
</feature>
<feature type="transmembrane region" description="Helical" evidence="1">
    <location>
        <begin position="239"/>
        <end position="263"/>
    </location>
</feature>
<dbReference type="Pfam" id="PF00892">
    <property type="entry name" value="EamA"/>
    <property type="match status" value="2"/>
</dbReference>
<feature type="transmembrane region" description="Helical" evidence="1">
    <location>
        <begin position="269"/>
        <end position="288"/>
    </location>
</feature>
<feature type="transmembrane region" description="Helical" evidence="1">
    <location>
        <begin position="205"/>
        <end position="227"/>
    </location>
</feature>
<dbReference type="AlphaFoldDB" id="A0A1M5N7B6"/>
<dbReference type="OrthoDB" id="9150437at2"/>
<dbReference type="PANTHER" id="PTHR22911">
    <property type="entry name" value="ACYL-MALONYL CONDENSING ENZYME-RELATED"/>
    <property type="match status" value="1"/>
</dbReference>
<reference evidence="3 4" key="1">
    <citation type="submission" date="2016-11" db="EMBL/GenBank/DDBJ databases">
        <authorList>
            <person name="Jaros S."/>
            <person name="Januszkiewicz K."/>
            <person name="Wedrychowicz H."/>
        </authorList>
    </citation>
    <scope>NUCLEOTIDE SEQUENCE [LARGE SCALE GENOMIC DNA]</scope>
    <source>
        <strain evidence="3 4">DSM 24574</strain>
    </source>
</reference>
<feature type="transmembrane region" description="Helical" evidence="1">
    <location>
        <begin position="12"/>
        <end position="29"/>
    </location>
</feature>
<feature type="transmembrane region" description="Helical" evidence="1">
    <location>
        <begin position="143"/>
        <end position="162"/>
    </location>
</feature>
<evidence type="ECO:0000313" key="4">
    <source>
        <dbReference type="Proteomes" id="UP000184212"/>
    </source>
</evidence>
<dbReference type="EMBL" id="FQWQ01000001">
    <property type="protein sequence ID" value="SHG85496.1"/>
    <property type="molecule type" value="Genomic_DNA"/>
</dbReference>
<evidence type="ECO:0000259" key="2">
    <source>
        <dbReference type="Pfam" id="PF00892"/>
    </source>
</evidence>
<dbReference type="InterPro" id="IPR000620">
    <property type="entry name" value="EamA_dom"/>
</dbReference>
<keyword evidence="1" id="KW-0472">Membrane</keyword>